<dbReference type="PANTHER" id="PTHR22801:SF63">
    <property type="entry name" value="C-TYPE LECTIN DOMAIN-CONTAINING PROTEIN"/>
    <property type="match status" value="1"/>
</dbReference>
<keyword evidence="4" id="KW-1185">Reference proteome</keyword>
<feature type="chain" id="PRO_5017362182" evidence="1">
    <location>
        <begin position="25"/>
        <end position="244"/>
    </location>
</feature>
<sequence>MSGSHRMLCCQVFILVLFAHTIRAEFHASGASAAVSFDGPSPVPPLGALAPTPRPNRRRMYAMCPPQFQRVGTDCYSLVSQRSSWLEAHFFCKDKNANLAEPLKYADRKLRAFLQKEDAHTGDHEPVWIGATFDHRNHLWQWSMSGRNLTYDSFSEMDPTEPNDNNCAVYDPSLKYRWSARSCPDKLRFICQHKMPKVSEANRYKIYNRWNATYPNERANEVVLEIIDRNDKDRRYGHAFIASP</sequence>
<evidence type="ECO:0000313" key="4">
    <source>
        <dbReference type="Proteomes" id="UP000268350"/>
    </source>
</evidence>
<dbReference type="InterPro" id="IPR016186">
    <property type="entry name" value="C-type_lectin-like/link_sf"/>
</dbReference>
<dbReference type="STRING" id="7266.A0A3B0KB00"/>
<dbReference type="OrthoDB" id="6133475at2759"/>
<dbReference type="EMBL" id="OUUW01000009">
    <property type="protein sequence ID" value="SPP85310.1"/>
    <property type="molecule type" value="Genomic_DNA"/>
</dbReference>
<evidence type="ECO:0000313" key="3">
    <source>
        <dbReference type="EMBL" id="SPP85310.1"/>
    </source>
</evidence>
<dbReference type="AlphaFoldDB" id="A0A3B0KB00"/>
<feature type="domain" description="C-type lectin" evidence="2">
    <location>
        <begin position="71"/>
        <end position="192"/>
    </location>
</feature>
<organism evidence="3 4">
    <name type="scientific">Drosophila guanche</name>
    <name type="common">Fruit fly</name>
    <dbReference type="NCBI Taxonomy" id="7266"/>
    <lineage>
        <taxon>Eukaryota</taxon>
        <taxon>Metazoa</taxon>
        <taxon>Ecdysozoa</taxon>
        <taxon>Arthropoda</taxon>
        <taxon>Hexapoda</taxon>
        <taxon>Insecta</taxon>
        <taxon>Pterygota</taxon>
        <taxon>Neoptera</taxon>
        <taxon>Endopterygota</taxon>
        <taxon>Diptera</taxon>
        <taxon>Brachycera</taxon>
        <taxon>Muscomorpha</taxon>
        <taxon>Ephydroidea</taxon>
        <taxon>Drosophilidae</taxon>
        <taxon>Drosophila</taxon>
        <taxon>Sophophora</taxon>
    </lineage>
</organism>
<evidence type="ECO:0000259" key="2">
    <source>
        <dbReference type="PROSITE" id="PS50041"/>
    </source>
</evidence>
<dbReference type="SMART" id="SM00034">
    <property type="entry name" value="CLECT"/>
    <property type="match status" value="1"/>
</dbReference>
<proteinExistence type="predicted"/>
<protein>
    <submittedName>
        <fullName evidence="3">Blast:Lithostathine-1-beta</fullName>
    </submittedName>
</protein>
<dbReference type="InterPro" id="IPR001304">
    <property type="entry name" value="C-type_lectin-like"/>
</dbReference>
<dbReference type="PROSITE" id="PS50041">
    <property type="entry name" value="C_TYPE_LECTIN_2"/>
    <property type="match status" value="1"/>
</dbReference>
<dbReference type="Gene3D" id="3.10.100.10">
    <property type="entry name" value="Mannose-Binding Protein A, subunit A"/>
    <property type="match status" value="1"/>
</dbReference>
<dbReference type="InterPro" id="IPR016187">
    <property type="entry name" value="CTDL_fold"/>
</dbReference>
<dbReference type="Pfam" id="PF00059">
    <property type="entry name" value="Lectin_C"/>
    <property type="match status" value="1"/>
</dbReference>
<gene>
    <name evidence="3" type="ORF">DGUA_6G015228</name>
</gene>
<dbReference type="OMA" id="RIRTECY"/>
<keyword evidence="1" id="KW-0732">Signal</keyword>
<name>A0A3B0KB00_DROGU</name>
<dbReference type="PANTHER" id="PTHR22801">
    <property type="entry name" value="LITHOSTATHINE"/>
    <property type="match status" value="1"/>
</dbReference>
<dbReference type="CDD" id="cd00037">
    <property type="entry name" value="CLECT"/>
    <property type="match status" value="1"/>
</dbReference>
<feature type="signal peptide" evidence="1">
    <location>
        <begin position="1"/>
        <end position="24"/>
    </location>
</feature>
<evidence type="ECO:0000256" key="1">
    <source>
        <dbReference type="SAM" id="SignalP"/>
    </source>
</evidence>
<dbReference type="SUPFAM" id="SSF56436">
    <property type="entry name" value="C-type lectin-like"/>
    <property type="match status" value="1"/>
</dbReference>
<accession>A0A3B0KB00</accession>
<dbReference type="InterPro" id="IPR050801">
    <property type="entry name" value="Ca-Dep_Lectins_ImmuneDev"/>
</dbReference>
<dbReference type="Proteomes" id="UP000268350">
    <property type="component" value="Unassembled WGS sequence"/>
</dbReference>
<reference evidence="4" key="1">
    <citation type="submission" date="2018-01" db="EMBL/GenBank/DDBJ databases">
        <authorList>
            <person name="Alioto T."/>
            <person name="Alioto T."/>
        </authorList>
    </citation>
    <scope>NUCLEOTIDE SEQUENCE [LARGE SCALE GENOMIC DNA]</scope>
</reference>